<dbReference type="EMBL" id="QUNO01000013">
    <property type="protein sequence ID" value="REH39301.1"/>
    <property type="molecule type" value="Genomic_DNA"/>
</dbReference>
<keyword evidence="1" id="KW-0805">Transcription regulation</keyword>
<accession>A0A3E0H768</accession>
<evidence type="ECO:0000259" key="5">
    <source>
        <dbReference type="PROSITE" id="PS50977"/>
    </source>
</evidence>
<protein>
    <submittedName>
        <fullName evidence="6">AcrR family transcriptional regulator</fullName>
    </submittedName>
</protein>
<proteinExistence type="predicted"/>
<gene>
    <name evidence="6" type="ORF">BCF44_113156</name>
</gene>
<dbReference type="PROSITE" id="PS50977">
    <property type="entry name" value="HTH_TETR_2"/>
    <property type="match status" value="1"/>
</dbReference>
<evidence type="ECO:0000256" key="3">
    <source>
        <dbReference type="ARBA" id="ARBA00023163"/>
    </source>
</evidence>
<dbReference type="PANTHER" id="PTHR30055">
    <property type="entry name" value="HTH-TYPE TRANSCRIPTIONAL REGULATOR RUTR"/>
    <property type="match status" value="1"/>
</dbReference>
<name>A0A3E0H768_9PSEU</name>
<evidence type="ECO:0000256" key="4">
    <source>
        <dbReference type="PROSITE-ProRule" id="PRU00335"/>
    </source>
</evidence>
<sequence>MPRLTRAESQTRNREQVLQAARDLFLREGYRATSLAAVADAAGFSTGVVYSNFTGKPELALLVLQGIQAEHTEALGPVLDPGRPPGELAAGLRAWAEVALASGWPRFELEFALDTRDDPRMVAAFVERQRYGAGLVSTVIRDRFPAELVEALPVDAIADAIVDLLIGFAVRRLIDPNASLDQLEGLIRGVLTFQA</sequence>
<dbReference type="RefSeq" id="WP_147328732.1">
    <property type="nucleotide sequence ID" value="NZ_CP144375.1"/>
</dbReference>
<dbReference type="InterPro" id="IPR001647">
    <property type="entry name" value="HTH_TetR"/>
</dbReference>
<dbReference type="InterPro" id="IPR036271">
    <property type="entry name" value="Tet_transcr_reg_TetR-rel_C_sf"/>
</dbReference>
<dbReference type="Proteomes" id="UP000256269">
    <property type="component" value="Unassembled WGS sequence"/>
</dbReference>
<dbReference type="PRINTS" id="PR00455">
    <property type="entry name" value="HTHTETR"/>
</dbReference>
<organism evidence="6 7">
    <name type="scientific">Kutzneria buriramensis</name>
    <dbReference type="NCBI Taxonomy" id="1045776"/>
    <lineage>
        <taxon>Bacteria</taxon>
        <taxon>Bacillati</taxon>
        <taxon>Actinomycetota</taxon>
        <taxon>Actinomycetes</taxon>
        <taxon>Pseudonocardiales</taxon>
        <taxon>Pseudonocardiaceae</taxon>
        <taxon>Kutzneria</taxon>
    </lineage>
</organism>
<dbReference type="GO" id="GO:0003700">
    <property type="term" value="F:DNA-binding transcription factor activity"/>
    <property type="evidence" value="ECO:0007669"/>
    <property type="project" value="TreeGrafter"/>
</dbReference>
<feature type="domain" description="HTH tetR-type" evidence="5">
    <location>
        <begin position="11"/>
        <end position="71"/>
    </location>
</feature>
<dbReference type="Gene3D" id="1.10.357.10">
    <property type="entry name" value="Tetracycline Repressor, domain 2"/>
    <property type="match status" value="1"/>
</dbReference>
<dbReference type="SUPFAM" id="SSF46689">
    <property type="entry name" value="Homeodomain-like"/>
    <property type="match status" value="1"/>
</dbReference>
<dbReference type="InterPro" id="IPR009057">
    <property type="entry name" value="Homeodomain-like_sf"/>
</dbReference>
<dbReference type="Pfam" id="PF00440">
    <property type="entry name" value="TetR_N"/>
    <property type="match status" value="1"/>
</dbReference>
<dbReference type="GO" id="GO:0000976">
    <property type="term" value="F:transcription cis-regulatory region binding"/>
    <property type="evidence" value="ECO:0007669"/>
    <property type="project" value="TreeGrafter"/>
</dbReference>
<comment type="caution">
    <text evidence="6">The sequence shown here is derived from an EMBL/GenBank/DDBJ whole genome shotgun (WGS) entry which is preliminary data.</text>
</comment>
<dbReference type="OrthoDB" id="7252896at2"/>
<keyword evidence="2 4" id="KW-0238">DNA-binding</keyword>
<reference evidence="6 7" key="1">
    <citation type="submission" date="2018-08" db="EMBL/GenBank/DDBJ databases">
        <title>Genomic Encyclopedia of Archaeal and Bacterial Type Strains, Phase II (KMG-II): from individual species to whole genera.</title>
        <authorList>
            <person name="Goeker M."/>
        </authorList>
    </citation>
    <scope>NUCLEOTIDE SEQUENCE [LARGE SCALE GENOMIC DNA]</scope>
    <source>
        <strain evidence="6 7">DSM 45791</strain>
    </source>
</reference>
<keyword evidence="3" id="KW-0804">Transcription</keyword>
<dbReference type="AlphaFoldDB" id="A0A3E0H768"/>
<evidence type="ECO:0000313" key="7">
    <source>
        <dbReference type="Proteomes" id="UP000256269"/>
    </source>
</evidence>
<dbReference type="InterPro" id="IPR050109">
    <property type="entry name" value="HTH-type_TetR-like_transc_reg"/>
</dbReference>
<evidence type="ECO:0000256" key="2">
    <source>
        <dbReference type="ARBA" id="ARBA00023125"/>
    </source>
</evidence>
<dbReference type="PANTHER" id="PTHR30055:SF234">
    <property type="entry name" value="HTH-TYPE TRANSCRIPTIONAL REGULATOR BETI"/>
    <property type="match status" value="1"/>
</dbReference>
<keyword evidence="7" id="KW-1185">Reference proteome</keyword>
<dbReference type="SUPFAM" id="SSF48498">
    <property type="entry name" value="Tetracyclin repressor-like, C-terminal domain"/>
    <property type="match status" value="1"/>
</dbReference>
<feature type="DNA-binding region" description="H-T-H motif" evidence="4">
    <location>
        <begin position="34"/>
        <end position="53"/>
    </location>
</feature>
<evidence type="ECO:0000313" key="6">
    <source>
        <dbReference type="EMBL" id="REH39301.1"/>
    </source>
</evidence>
<evidence type="ECO:0000256" key="1">
    <source>
        <dbReference type="ARBA" id="ARBA00023015"/>
    </source>
</evidence>